<evidence type="ECO:0000313" key="1">
    <source>
        <dbReference type="EMBL" id="AZE47101.1"/>
    </source>
</evidence>
<evidence type="ECO:0000313" key="2">
    <source>
        <dbReference type="Proteomes" id="UP000268048"/>
    </source>
</evidence>
<dbReference type="Pfam" id="PF07849">
    <property type="entry name" value="DUF1641"/>
    <property type="match status" value="1"/>
</dbReference>
<dbReference type="InterPro" id="IPR012440">
    <property type="entry name" value="DUF1641"/>
</dbReference>
<reference evidence="1 2" key="1">
    <citation type="submission" date="2018-03" db="EMBL/GenBank/DDBJ databases">
        <title>Diversity of phytobeneficial traits revealed by whole-genome analysis of worldwide-isolated phenazine-producing Pseudomonas spp.</title>
        <authorList>
            <person name="Biessy A."/>
            <person name="Novinscak A."/>
            <person name="Blom J."/>
            <person name="Leger G."/>
            <person name="Thomashow L.S."/>
            <person name="Cazorla F.M."/>
            <person name="Josic D."/>
            <person name="Filion M."/>
        </authorList>
    </citation>
    <scope>NUCLEOTIDE SEQUENCE [LARGE SCALE GENOMIC DNA]</scope>
    <source>
        <strain evidence="1 2">B25</strain>
    </source>
</reference>
<protein>
    <recommendedName>
        <fullName evidence="3">DUF1641 domain-containing protein</fullName>
    </recommendedName>
</protein>
<organism evidence="1 2">
    <name type="scientific">Pseudomonas chlororaphis</name>
    <dbReference type="NCBI Taxonomy" id="587753"/>
    <lineage>
        <taxon>Bacteria</taxon>
        <taxon>Pseudomonadati</taxon>
        <taxon>Pseudomonadota</taxon>
        <taxon>Gammaproteobacteria</taxon>
        <taxon>Pseudomonadales</taxon>
        <taxon>Pseudomonadaceae</taxon>
        <taxon>Pseudomonas</taxon>
    </lineage>
</organism>
<name>A0A3G7TJN7_9PSED</name>
<proteinExistence type="predicted"/>
<accession>A0A3G7TJN7</accession>
<dbReference type="RefSeq" id="WP_124319473.1">
    <property type="nucleotide sequence ID" value="NZ_CP027753.1"/>
</dbReference>
<dbReference type="Proteomes" id="UP000268048">
    <property type="component" value="Chromosome"/>
</dbReference>
<evidence type="ECO:0008006" key="3">
    <source>
        <dbReference type="Google" id="ProtNLM"/>
    </source>
</evidence>
<dbReference type="EMBL" id="CP027753">
    <property type="protein sequence ID" value="AZE47101.1"/>
    <property type="molecule type" value="Genomic_DNA"/>
</dbReference>
<sequence length="127" mass="13677">MDASAQQPAGLTADATYPNPGLDALLEKLQPLLDGGRLDNIVDLLSLLSDLVDLLDQPMVEKLARLFEEGTAVTWTLGNALRLAKTETAAQTAPPGLFELLSLLRDADTRRGMALVLRTLRVVGKQL</sequence>
<gene>
    <name evidence="1" type="ORF">C4K04_1411</name>
</gene>
<dbReference type="AlphaFoldDB" id="A0A3G7TJN7"/>